<dbReference type="InterPro" id="IPR022749">
    <property type="entry name" value="D12N6_MeTrfase_N"/>
</dbReference>
<dbReference type="GO" id="GO:0003677">
    <property type="term" value="F:DNA binding"/>
    <property type="evidence" value="ECO:0007669"/>
    <property type="project" value="InterPro"/>
</dbReference>
<dbReference type="PRINTS" id="PR00507">
    <property type="entry name" value="N12N6MTFRASE"/>
</dbReference>
<keyword evidence="6" id="KW-0680">Restriction system</keyword>
<accession>A0A540VSD1</accession>
<comment type="caution">
    <text evidence="10">The sequence shown here is derived from an EMBL/GenBank/DDBJ whole genome shotgun (WGS) entry which is preliminary data.</text>
</comment>
<keyword evidence="3 10" id="KW-0489">Methyltransferase</keyword>
<reference evidence="10 11" key="1">
    <citation type="submission" date="2019-06" db="EMBL/GenBank/DDBJ databases">
        <title>Metagenome assembled Genome of Spiribacter salinus SL48-SHIP from the microbial mat of Salt Lake 48 (Novosibirsk region, Russia).</title>
        <authorList>
            <person name="Shipova A."/>
            <person name="Rozanov A.S."/>
            <person name="Bryanskaya A.V."/>
            <person name="Peltek S.E."/>
        </authorList>
    </citation>
    <scope>NUCLEOTIDE SEQUENCE [LARGE SCALE GENOMIC DNA]</scope>
    <source>
        <strain evidence="10">SL48-SHIP-2</strain>
    </source>
</reference>
<gene>
    <name evidence="10" type="ORF">FKY71_07880</name>
</gene>
<dbReference type="GO" id="GO:0032259">
    <property type="term" value="P:methylation"/>
    <property type="evidence" value="ECO:0007669"/>
    <property type="project" value="UniProtKB-KW"/>
</dbReference>
<dbReference type="Pfam" id="PF12161">
    <property type="entry name" value="HsdM_N"/>
    <property type="match status" value="1"/>
</dbReference>
<evidence type="ECO:0000256" key="6">
    <source>
        <dbReference type="ARBA" id="ARBA00022747"/>
    </source>
</evidence>
<dbReference type="Proteomes" id="UP000315400">
    <property type="component" value="Unassembled WGS sequence"/>
</dbReference>
<name>A0A540VSD1_9GAMM</name>
<evidence type="ECO:0000256" key="4">
    <source>
        <dbReference type="ARBA" id="ARBA00022679"/>
    </source>
</evidence>
<evidence type="ECO:0000313" key="11">
    <source>
        <dbReference type="Proteomes" id="UP000315400"/>
    </source>
</evidence>
<feature type="domain" description="DNA methylase adenine-specific" evidence="8">
    <location>
        <begin position="153"/>
        <end position="432"/>
    </location>
</feature>
<dbReference type="GO" id="GO:0009007">
    <property type="term" value="F:site-specific DNA-methyltransferase (adenine-specific) activity"/>
    <property type="evidence" value="ECO:0007669"/>
    <property type="project" value="UniProtKB-EC"/>
</dbReference>
<dbReference type="AlphaFoldDB" id="A0A540VSD1"/>
<evidence type="ECO:0000313" key="10">
    <source>
        <dbReference type="EMBL" id="TQE99576.1"/>
    </source>
</evidence>
<organism evidence="10 11">
    <name type="scientific">Spiribacter salinus</name>
    <dbReference type="NCBI Taxonomy" id="1335746"/>
    <lineage>
        <taxon>Bacteria</taxon>
        <taxon>Pseudomonadati</taxon>
        <taxon>Pseudomonadota</taxon>
        <taxon>Gammaproteobacteria</taxon>
        <taxon>Chromatiales</taxon>
        <taxon>Ectothiorhodospiraceae</taxon>
        <taxon>Spiribacter</taxon>
    </lineage>
</organism>
<evidence type="ECO:0000256" key="3">
    <source>
        <dbReference type="ARBA" id="ARBA00022603"/>
    </source>
</evidence>
<proteinExistence type="inferred from homology"/>
<evidence type="ECO:0000259" key="9">
    <source>
        <dbReference type="Pfam" id="PF12161"/>
    </source>
</evidence>
<evidence type="ECO:0000256" key="1">
    <source>
        <dbReference type="ARBA" id="ARBA00006594"/>
    </source>
</evidence>
<keyword evidence="5" id="KW-0949">S-adenosyl-L-methionine</keyword>
<dbReference type="InterPro" id="IPR052916">
    <property type="entry name" value="Type-I_RE_MTase_Subunit"/>
</dbReference>
<dbReference type="Gene3D" id="3.40.50.150">
    <property type="entry name" value="Vaccinia Virus protein VP39"/>
    <property type="match status" value="1"/>
</dbReference>
<comment type="catalytic activity">
    <reaction evidence="7">
        <text>a 2'-deoxyadenosine in DNA + S-adenosyl-L-methionine = an N(6)-methyl-2'-deoxyadenosine in DNA + S-adenosyl-L-homocysteine + H(+)</text>
        <dbReference type="Rhea" id="RHEA:15197"/>
        <dbReference type="Rhea" id="RHEA-COMP:12418"/>
        <dbReference type="Rhea" id="RHEA-COMP:12419"/>
        <dbReference type="ChEBI" id="CHEBI:15378"/>
        <dbReference type="ChEBI" id="CHEBI:57856"/>
        <dbReference type="ChEBI" id="CHEBI:59789"/>
        <dbReference type="ChEBI" id="CHEBI:90615"/>
        <dbReference type="ChEBI" id="CHEBI:90616"/>
        <dbReference type="EC" id="2.1.1.72"/>
    </reaction>
</comment>
<dbReference type="InterPro" id="IPR029063">
    <property type="entry name" value="SAM-dependent_MTases_sf"/>
</dbReference>
<evidence type="ECO:0000256" key="5">
    <source>
        <dbReference type="ARBA" id="ARBA00022691"/>
    </source>
</evidence>
<dbReference type="Gene3D" id="1.20.1260.30">
    <property type="match status" value="1"/>
</dbReference>
<dbReference type="InterPro" id="IPR038333">
    <property type="entry name" value="T1MK-like_N_sf"/>
</dbReference>
<dbReference type="EMBL" id="VIFK01000052">
    <property type="protein sequence ID" value="TQE99576.1"/>
    <property type="molecule type" value="Genomic_DNA"/>
</dbReference>
<dbReference type="Pfam" id="PF02384">
    <property type="entry name" value="N6_Mtase"/>
    <property type="match status" value="1"/>
</dbReference>
<comment type="similarity">
    <text evidence="1">Belongs to the N(4)/N(6)-methyltransferase family.</text>
</comment>
<dbReference type="SUPFAM" id="SSF53335">
    <property type="entry name" value="S-adenosyl-L-methionine-dependent methyltransferases"/>
    <property type="match status" value="1"/>
</dbReference>
<dbReference type="PANTHER" id="PTHR42998:SF1">
    <property type="entry name" value="TYPE I RESTRICTION ENZYME HINDI METHYLASE SUBUNIT"/>
    <property type="match status" value="1"/>
</dbReference>
<protein>
    <recommendedName>
        <fullName evidence="2">site-specific DNA-methyltransferase (adenine-specific)</fullName>
        <ecNumber evidence="2">2.1.1.72</ecNumber>
    </recommendedName>
</protein>
<sequence length="704" mass="78599">MIADHLTDIDQFDADLWKVADDLRANSGLASNEYFMPIMGLLFLRQATNRYYEALDAIEADQKAGKMPDRPLVEADFTRRRAMMLPEAARYDVILDQPKGGKLGAALTAAMEAVEEHFPPLAGQLPKDYERFDDELLESMMRKFDTQALRKASGDVFGRIYEYFLAEFSKQGAHDNGEFFTPPSIVQTIVNVIEPDHGIVFDPACGSGGMFVQSSHFIEHEGRDTMQRVTFYGHEKNETTAKIAQINLAVHGLQGSIRAGNEAITYYKDPHEVVGQCDFVMANPPFNVDEVDAEKVKGDNRLPFGLPGVNKSKKVSNANYLWLQYFYSYLNENGRAGVVMSSQASSAGRDEAKVRQKLVESGAVDVMIDIRGNFFYTRTVPCQLWFYDRAKERDPERADWVLMLDARNIYRKVSRAICDFSPEQQKNIAAIVWLYRGQTDRFLALVESYLAQAIARGQAAPAPLAGFDEALTALVGLMAAFASQPREPDPLAETWSELTATQTTLKADLAAFADEVAGQAEHWTDSENGGARGNSALQAARQGLHGMAEQCRDLTKQIDLAAKLAGRAVDIAIKELDARDSEHWANTDINKARKALEIVRAEAVEALRQARYFVKQADWLQERFPDAELCDVEGLVRLVTRAEIAEHDWSLTPGRYVGVAPEEVDEDFDFEAALRAIHIDLKGLNEEASDLAQRITRNFEELGV</sequence>
<feature type="domain" description="N6 adenine-specific DNA methyltransferase N-terminal" evidence="9">
    <location>
        <begin position="14"/>
        <end position="143"/>
    </location>
</feature>
<dbReference type="GO" id="GO:0008170">
    <property type="term" value="F:N-methyltransferase activity"/>
    <property type="evidence" value="ECO:0007669"/>
    <property type="project" value="InterPro"/>
</dbReference>
<keyword evidence="4 10" id="KW-0808">Transferase</keyword>
<dbReference type="InterPro" id="IPR003356">
    <property type="entry name" value="DNA_methylase_A-5"/>
</dbReference>
<evidence type="ECO:0000256" key="2">
    <source>
        <dbReference type="ARBA" id="ARBA00011900"/>
    </source>
</evidence>
<dbReference type="PANTHER" id="PTHR42998">
    <property type="entry name" value="TYPE I RESTRICTION ENZYME HINDVIIP M PROTEIN-RELATED"/>
    <property type="match status" value="1"/>
</dbReference>
<dbReference type="EC" id="2.1.1.72" evidence="2"/>
<evidence type="ECO:0000259" key="8">
    <source>
        <dbReference type="Pfam" id="PF02384"/>
    </source>
</evidence>
<dbReference type="GO" id="GO:0009307">
    <property type="term" value="P:DNA restriction-modification system"/>
    <property type="evidence" value="ECO:0007669"/>
    <property type="project" value="UniProtKB-KW"/>
</dbReference>
<evidence type="ECO:0000256" key="7">
    <source>
        <dbReference type="ARBA" id="ARBA00047942"/>
    </source>
</evidence>